<evidence type="ECO:0000313" key="1">
    <source>
        <dbReference type="EMBL" id="MFC0623371.1"/>
    </source>
</evidence>
<dbReference type="RefSeq" id="WP_380044071.1">
    <property type="nucleotide sequence ID" value="NZ_JBHLTC010000005.1"/>
</dbReference>
<proteinExistence type="predicted"/>
<gene>
    <name evidence="1" type="ORF">ACFFGN_04810</name>
</gene>
<comment type="caution">
    <text evidence="1">The sequence shown here is derived from an EMBL/GenBank/DDBJ whole genome shotgun (WGS) entry which is preliminary data.</text>
</comment>
<protein>
    <recommendedName>
        <fullName evidence="3">GNAT family N-acetyltransferase</fullName>
    </recommendedName>
</protein>
<keyword evidence="2" id="KW-1185">Reference proteome</keyword>
<dbReference type="Proteomes" id="UP001589890">
    <property type="component" value="Unassembled WGS sequence"/>
</dbReference>
<dbReference type="EMBL" id="JBHLTC010000005">
    <property type="protein sequence ID" value="MFC0623371.1"/>
    <property type="molecule type" value="Genomic_DNA"/>
</dbReference>
<organism evidence="1 2">
    <name type="scientific">Kribbella deserti</name>
    <dbReference type="NCBI Taxonomy" id="1926257"/>
    <lineage>
        <taxon>Bacteria</taxon>
        <taxon>Bacillati</taxon>
        <taxon>Actinomycetota</taxon>
        <taxon>Actinomycetes</taxon>
        <taxon>Propionibacteriales</taxon>
        <taxon>Kribbellaceae</taxon>
        <taxon>Kribbella</taxon>
    </lineage>
</organism>
<evidence type="ECO:0008006" key="3">
    <source>
        <dbReference type="Google" id="ProtNLM"/>
    </source>
</evidence>
<accession>A0ABV6QFF7</accession>
<evidence type="ECO:0000313" key="2">
    <source>
        <dbReference type="Proteomes" id="UP001589890"/>
    </source>
</evidence>
<sequence>MTELTTERLLMRQWKADDYEPFAAMNADPAWCRDRMATCKGCLGQRLCD</sequence>
<reference evidence="1 2" key="1">
    <citation type="submission" date="2024-09" db="EMBL/GenBank/DDBJ databases">
        <authorList>
            <person name="Sun Q."/>
            <person name="Mori K."/>
        </authorList>
    </citation>
    <scope>NUCLEOTIDE SEQUENCE [LARGE SCALE GENOMIC DNA]</scope>
    <source>
        <strain evidence="1 2">CGMCC 1.15906</strain>
    </source>
</reference>
<dbReference type="Gene3D" id="3.40.630.30">
    <property type="match status" value="1"/>
</dbReference>
<name>A0ABV6QFF7_9ACTN</name>